<dbReference type="InterPro" id="IPR052357">
    <property type="entry name" value="Orn_Lys_Arg_decarboxylase-I"/>
</dbReference>
<dbReference type="Proteomes" id="UP001501074">
    <property type="component" value="Unassembled WGS sequence"/>
</dbReference>
<dbReference type="PANTHER" id="PTHR43277:SF4">
    <property type="entry name" value="ARGININE DECARBOXYLASE"/>
    <property type="match status" value="1"/>
</dbReference>
<keyword evidence="9" id="KW-1185">Reference proteome</keyword>
<evidence type="ECO:0000313" key="9">
    <source>
        <dbReference type="Proteomes" id="UP001501074"/>
    </source>
</evidence>
<keyword evidence="8" id="KW-0808">Transferase</keyword>
<name>A0ABP6YWW6_9ACTN</name>
<dbReference type="Pfam" id="PF01276">
    <property type="entry name" value="OKR_DC_1"/>
    <property type="match status" value="1"/>
</dbReference>
<evidence type="ECO:0000256" key="2">
    <source>
        <dbReference type="ARBA" id="ARBA00010671"/>
    </source>
</evidence>
<dbReference type="InterPro" id="IPR008286">
    <property type="entry name" value="Prn/Lys/Arg_de-COase_C"/>
</dbReference>
<dbReference type="SUPFAM" id="SSF55904">
    <property type="entry name" value="Ornithine decarboxylase C-terminal domain"/>
    <property type="match status" value="1"/>
</dbReference>
<sequence length="505" mass="52755">MGRPRDTPDPRAAHSTFVTSFDPLGLAGDAPLFAAWLRLSAGVRSGRTQFFSIPGHKQSSRLTGPLVDGDLPLYAGLDTVQLSGGLLAAAEQRAAALWGVDWCRFSVGGSTHANQAVALAVGAPGDTVIVSRTLHRSMLTGLILAGLRPVWVYPELDERHGLPLGVPVEAVAKALAAHPEAKAVLVGDPSYVGTTGDIAGLASTAHAAGVPLIVDGAWAAHFGFHPGYPPHALALGADALVLSAHKTLPAMNQAALLLARTSSARGLLDPSRLERGFDAGHTTSPSGAILASIDASRALLQHHGDRLLGDLLDLRLNAVERLREVPGLEVVTGDRTDPAKLVIRLPGTGACGLKVDARLRAAGFTIEMADRDTLVPMLTMADEAPAVDALVSEIITAVDEERGSAREVAFAPSWRTVPVTDAVPREAFFARHETVDAQDAVGRVSAELIAPYPPGVPVLAPGEVITQEIVDGLRRVAHDGGRIAYAEDPTLTTFQVVSPPSTSGR</sequence>
<gene>
    <name evidence="8" type="ORF">GCM10022223_03770</name>
</gene>
<evidence type="ECO:0000259" key="6">
    <source>
        <dbReference type="Pfam" id="PF01276"/>
    </source>
</evidence>
<protein>
    <submittedName>
        <fullName evidence="8">Aminotransferase class I/II-fold pyridoxal phosphate-dependent enzyme</fullName>
    </submittedName>
</protein>
<feature type="domain" description="Orn/Lys/Arg decarboxylase C-terminal" evidence="7">
    <location>
        <begin position="429"/>
        <end position="468"/>
    </location>
</feature>
<dbReference type="Gene3D" id="3.90.100.10">
    <property type="entry name" value="Orn/Lys/Arg decarboxylase, C-terminal domain"/>
    <property type="match status" value="1"/>
</dbReference>
<dbReference type="InterPro" id="IPR015424">
    <property type="entry name" value="PyrdxlP-dep_Trfase"/>
</dbReference>
<organism evidence="8 9">
    <name type="scientific">Kineosporia mesophila</name>
    <dbReference type="NCBI Taxonomy" id="566012"/>
    <lineage>
        <taxon>Bacteria</taxon>
        <taxon>Bacillati</taxon>
        <taxon>Actinomycetota</taxon>
        <taxon>Actinomycetes</taxon>
        <taxon>Kineosporiales</taxon>
        <taxon>Kineosporiaceae</taxon>
        <taxon>Kineosporia</taxon>
    </lineage>
</organism>
<comment type="similarity">
    <text evidence="2">Belongs to the Orn/Lys/Arg decarboxylase class-I family.</text>
</comment>
<evidence type="ECO:0000256" key="3">
    <source>
        <dbReference type="ARBA" id="ARBA00022793"/>
    </source>
</evidence>
<dbReference type="SUPFAM" id="SSF53383">
    <property type="entry name" value="PLP-dependent transferases"/>
    <property type="match status" value="1"/>
</dbReference>
<evidence type="ECO:0000256" key="4">
    <source>
        <dbReference type="ARBA" id="ARBA00022898"/>
    </source>
</evidence>
<dbReference type="InterPro" id="IPR036633">
    <property type="entry name" value="Prn/Lys/Arg_de-COase_C_sf"/>
</dbReference>
<comment type="caution">
    <text evidence="8">The sequence shown here is derived from an EMBL/GenBank/DDBJ whole genome shotgun (WGS) entry which is preliminary data.</text>
</comment>
<reference evidence="9" key="1">
    <citation type="journal article" date="2019" name="Int. J. Syst. Evol. Microbiol.">
        <title>The Global Catalogue of Microorganisms (GCM) 10K type strain sequencing project: providing services to taxonomists for standard genome sequencing and annotation.</title>
        <authorList>
            <consortium name="The Broad Institute Genomics Platform"/>
            <consortium name="The Broad Institute Genome Sequencing Center for Infectious Disease"/>
            <person name="Wu L."/>
            <person name="Ma J."/>
        </authorList>
    </citation>
    <scope>NUCLEOTIDE SEQUENCE [LARGE SCALE GENOMIC DNA]</scope>
    <source>
        <strain evidence="9">JCM 16902</strain>
    </source>
</reference>
<dbReference type="Gene3D" id="3.40.640.10">
    <property type="entry name" value="Type I PLP-dependent aspartate aminotransferase-like (Major domain)"/>
    <property type="match status" value="1"/>
</dbReference>
<comment type="cofactor">
    <cofactor evidence="1">
        <name>pyridoxal 5'-phosphate</name>
        <dbReference type="ChEBI" id="CHEBI:597326"/>
    </cofactor>
</comment>
<dbReference type="Pfam" id="PF03711">
    <property type="entry name" value="OKR_DC_1_C"/>
    <property type="match status" value="1"/>
</dbReference>
<evidence type="ECO:0000313" key="8">
    <source>
        <dbReference type="EMBL" id="GAA3592363.1"/>
    </source>
</evidence>
<keyword evidence="5" id="KW-0456">Lyase</keyword>
<dbReference type="EMBL" id="BAAAZO010000001">
    <property type="protein sequence ID" value="GAA3592363.1"/>
    <property type="molecule type" value="Genomic_DNA"/>
</dbReference>
<proteinExistence type="inferred from homology"/>
<keyword evidence="4" id="KW-0663">Pyridoxal phosphate</keyword>
<feature type="domain" description="Orn/Lys/Arg decarboxylases family 1 pyridoxal-P attachment site" evidence="6">
    <location>
        <begin position="74"/>
        <end position="322"/>
    </location>
</feature>
<keyword evidence="8" id="KW-0032">Aminotransferase</keyword>
<dbReference type="InterPro" id="IPR015421">
    <property type="entry name" value="PyrdxlP-dep_Trfase_major"/>
</dbReference>
<evidence type="ECO:0000259" key="7">
    <source>
        <dbReference type="Pfam" id="PF03711"/>
    </source>
</evidence>
<keyword evidence="3" id="KW-0210">Decarboxylase</keyword>
<accession>A0ABP6YWW6</accession>
<dbReference type="PANTHER" id="PTHR43277">
    <property type="entry name" value="ARGININE DECARBOXYLASE"/>
    <property type="match status" value="1"/>
</dbReference>
<evidence type="ECO:0000256" key="1">
    <source>
        <dbReference type="ARBA" id="ARBA00001933"/>
    </source>
</evidence>
<evidence type="ECO:0000256" key="5">
    <source>
        <dbReference type="ARBA" id="ARBA00023239"/>
    </source>
</evidence>
<dbReference type="InterPro" id="IPR000310">
    <property type="entry name" value="Orn/Lys/Arg_deCO2ase_major_dom"/>
</dbReference>
<dbReference type="GO" id="GO:0008483">
    <property type="term" value="F:transaminase activity"/>
    <property type="evidence" value="ECO:0007669"/>
    <property type="project" value="UniProtKB-KW"/>
</dbReference>